<keyword evidence="2" id="KW-1185">Reference proteome</keyword>
<evidence type="ECO:0000313" key="1">
    <source>
        <dbReference type="EMBL" id="MFD2484153.1"/>
    </source>
</evidence>
<evidence type="ECO:0000313" key="2">
    <source>
        <dbReference type="Proteomes" id="UP001597542"/>
    </source>
</evidence>
<dbReference type="RefSeq" id="WP_344283198.1">
    <property type="nucleotide sequence ID" value="NZ_BAAAHV010000022.1"/>
</dbReference>
<reference evidence="2" key="1">
    <citation type="journal article" date="2019" name="Int. J. Syst. Evol. Microbiol.">
        <title>The Global Catalogue of Microorganisms (GCM) 10K type strain sequencing project: providing services to taxonomists for standard genome sequencing and annotation.</title>
        <authorList>
            <consortium name="The Broad Institute Genomics Platform"/>
            <consortium name="The Broad Institute Genome Sequencing Center for Infectious Disease"/>
            <person name="Wu L."/>
            <person name="Ma J."/>
        </authorList>
    </citation>
    <scope>NUCLEOTIDE SEQUENCE [LARGE SCALE GENOMIC DNA]</scope>
    <source>
        <strain evidence="2">CGMCC 4.7638</strain>
    </source>
</reference>
<name>A0ABW5I4T3_9PSEU</name>
<dbReference type="Proteomes" id="UP001597542">
    <property type="component" value="Unassembled WGS sequence"/>
</dbReference>
<sequence>MTDPRELIDTYAAETDFYRGDLLDDREHEAPKAFDALRAVLDLHKPEDTDPDVDPGKTYCCTGCLDAYGDYRDYPCATVRAITKALEDNDG</sequence>
<proteinExistence type="predicted"/>
<protein>
    <submittedName>
        <fullName evidence="1">Uncharacterized protein</fullName>
    </submittedName>
</protein>
<dbReference type="EMBL" id="JBHUKQ010000014">
    <property type="protein sequence ID" value="MFD2484153.1"/>
    <property type="molecule type" value="Genomic_DNA"/>
</dbReference>
<organism evidence="1 2">
    <name type="scientific">Amycolatopsis albidoflavus</name>
    <dbReference type="NCBI Taxonomy" id="102226"/>
    <lineage>
        <taxon>Bacteria</taxon>
        <taxon>Bacillati</taxon>
        <taxon>Actinomycetota</taxon>
        <taxon>Actinomycetes</taxon>
        <taxon>Pseudonocardiales</taxon>
        <taxon>Pseudonocardiaceae</taxon>
        <taxon>Amycolatopsis</taxon>
    </lineage>
</organism>
<accession>A0ABW5I4T3</accession>
<comment type="caution">
    <text evidence="1">The sequence shown here is derived from an EMBL/GenBank/DDBJ whole genome shotgun (WGS) entry which is preliminary data.</text>
</comment>
<gene>
    <name evidence="1" type="ORF">ACFSUT_28010</name>
</gene>